<dbReference type="InterPro" id="IPR038740">
    <property type="entry name" value="BioF2-like_GNAT_dom"/>
</dbReference>
<dbReference type="InterPro" id="IPR016181">
    <property type="entry name" value="Acyl_CoA_acyltransferase"/>
</dbReference>
<dbReference type="SUPFAM" id="SSF55729">
    <property type="entry name" value="Acyl-CoA N-acyltransferases (Nat)"/>
    <property type="match status" value="1"/>
</dbReference>
<keyword evidence="2" id="KW-0808">Transferase</keyword>
<keyword evidence="3" id="KW-1185">Reference proteome</keyword>
<dbReference type="GO" id="GO:0016740">
    <property type="term" value="F:transferase activity"/>
    <property type="evidence" value="ECO:0007669"/>
    <property type="project" value="UniProtKB-KW"/>
</dbReference>
<dbReference type="RefSeq" id="WP_054965707.1">
    <property type="nucleotide sequence ID" value="NZ_FMUN01000006.1"/>
</dbReference>
<evidence type="ECO:0000313" key="3">
    <source>
        <dbReference type="Proteomes" id="UP000183104"/>
    </source>
</evidence>
<protein>
    <submittedName>
        <fullName evidence="2">Acetyltransferase (GNAT) domain-containing protein</fullName>
    </submittedName>
</protein>
<evidence type="ECO:0000259" key="1">
    <source>
        <dbReference type="Pfam" id="PF13480"/>
    </source>
</evidence>
<dbReference type="Proteomes" id="UP000183104">
    <property type="component" value="Unassembled WGS sequence"/>
</dbReference>
<gene>
    <name evidence="2" type="ORF">SAMN05661077_2173</name>
</gene>
<dbReference type="Gene3D" id="3.40.630.30">
    <property type="match status" value="1"/>
</dbReference>
<sequence>MEEFSHPHSPVYGPIRHQPLREATDLAESFVDTVSAERPRWDVIGLDKMDPTRPWYRSLRDALTDRGWWVQEYYCFGNWYLPTEGVTYEAYMAGRPSSLRNTVRRKTRQFLRQPGARLTIYDSLRDLEEGVSAYERVWNRSWKGPDPNFHLTAEWMRHCAERGRLRLGVAWLGGTPAAAQLWAVHGGTVYIHNLCFDEDLKAFSPGTILTARLMERVLDGDGVREVDYLIGDEPYKRKWMTHRRERWGLRAFNPRTPVGIMQGGWNIGGSWAKRRFRSLVPRKAG</sequence>
<reference evidence="3" key="1">
    <citation type="submission" date="2016-10" db="EMBL/GenBank/DDBJ databases">
        <authorList>
            <person name="Varghese N."/>
        </authorList>
    </citation>
    <scope>NUCLEOTIDE SEQUENCE [LARGE SCALE GENOMIC DNA]</scope>
    <source>
        <strain evidence="3">HL 19</strain>
    </source>
</reference>
<evidence type="ECO:0000313" key="2">
    <source>
        <dbReference type="EMBL" id="SCY46321.1"/>
    </source>
</evidence>
<dbReference type="OrthoDB" id="4349922at2"/>
<accession>A0A1G5G4L4</accession>
<dbReference type="EMBL" id="FMUN01000006">
    <property type="protein sequence ID" value="SCY46321.1"/>
    <property type="molecule type" value="Genomic_DNA"/>
</dbReference>
<feature type="domain" description="BioF2-like acetyltransferase" evidence="1">
    <location>
        <begin position="97"/>
        <end position="237"/>
    </location>
</feature>
<proteinExistence type="predicted"/>
<dbReference type="AlphaFoldDB" id="A0A1G5G4L4"/>
<name>A0A1G5G4L4_9GAMM</name>
<dbReference type="Pfam" id="PF13480">
    <property type="entry name" value="Acetyltransf_6"/>
    <property type="match status" value="1"/>
</dbReference>
<organism evidence="2 3">
    <name type="scientific">Thiohalorhabdus denitrificans</name>
    <dbReference type="NCBI Taxonomy" id="381306"/>
    <lineage>
        <taxon>Bacteria</taxon>
        <taxon>Pseudomonadati</taxon>
        <taxon>Pseudomonadota</taxon>
        <taxon>Gammaproteobacteria</taxon>
        <taxon>Thiohalorhabdales</taxon>
        <taxon>Thiohalorhabdaceae</taxon>
        <taxon>Thiohalorhabdus</taxon>
    </lineage>
</organism>